<dbReference type="PRINTS" id="PR00834">
    <property type="entry name" value="PROTEASES2C"/>
</dbReference>
<dbReference type="GO" id="GO:0006508">
    <property type="term" value="P:proteolysis"/>
    <property type="evidence" value="ECO:0007669"/>
    <property type="project" value="UniProtKB-KW"/>
</dbReference>
<gene>
    <name evidence="4" type="primary">pepD</name>
    <name evidence="4" type="ORF">NCTC10821_00759</name>
</gene>
<dbReference type="Gene3D" id="2.40.10.120">
    <property type="match status" value="1"/>
</dbReference>
<keyword evidence="3" id="KW-0812">Transmembrane</keyword>
<dbReference type="GO" id="GO:0004252">
    <property type="term" value="F:serine-type endopeptidase activity"/>
    <property type="evidence" value="ECO:0007669"/>
    <property type="project" value="InterPro"/>
</dbReference>
<dbReference type="Proteomes" id="UP000254978">
    <property type="component" value="Unassembled WGS sequence"/>
</dbReference>
<keyword evidence="1 4" id="KW-0645">Protease</keyword>
<dbReference type="EMBL" id="UGQT01000001">
    <property type="protein sequence ID" value="STZ57261.1"/>
    <property type="molecule type" value="Genomic_DNA"/>
</dbReference>
<dbReference type="InterPro" id="IPR051201">
    <property type="entry name" value="Chloro_Bact_Ser_Proteases"/>
</dbReference>
<feature type="transmembrane region" description="Helical" evidence="3">
    <location>
        <begin position="68"/>
        <end position="91"/>
    </location>
</feature>
<protein>
    <submittedName>
        <fullName evidence="4">Serine protease PepD</fullName>
    </submittedName>
</protein>
<evidence type="ECO:0000256" key="1">
    <source>
        <dbReference type="ARBA" id="ARBA00022670"/>
    </source>
</evidence>
<name>A0A378T8W6_9MYCO</name>
<keyword evidence="5" id="KW-1185">Reference proteome</keyword>
<keyword evidence="3" id="KW-1133">Transmembrane helix</keyword>
<evidence type="ECO:0000256" key="2">
    <source>
        <dbReference type="ARBA" id="ARBA00022801"/>
    </source>
</evidence>
<reference evidence="4 5" key="1">
    <citation type="submission" date="2018-06" db="EMBL/GenBank/DDBJ databases">
        <authorList>
            <consortium name="Pathogen Informatics"/>
            <person name="Doyle S."/>
        </authorList>
    </citation>
    <scope>NUCLEOTIDE SEQUENCE [LARGE SCALE GENOMIC DNA]</scope>
    <source>
        <strain evidence="4 5">NCTC10821</strain>
    </source>
</reference>
<dbReference type="SUPFAM" id="SSF50494">
    <property type="entry name" value="Trypsin-like serine proteases"/>
    <property type="match status" value="1"/>
</dbReference>
<evidence type="ECO:0000313" key="4">
    <source>
        <dbReference type="EMBL" id="STZ57261.1"/>
    </source>
</evidence>
<dbReference type="PANTHER" id="PTHR43343">
    <property type="entry name" value="PEPTIDASE S12"/>
    <property type="match status" value="1"/>
</dbReference>
<accession>A0A378T8W6</accession>
<keyword evidence="3" id="KW-0472">Membrane</keyword>
<dbReference type="PANTHER" id="PTHR43343:SF3">
    <property type="entry name" value="PROTEASE DO-LIKE 8, CHLOROPLASTIC"/>
    <property type="match status" value="1"/>
</dbReference>
<dbReference type="RefSeq" id="WP_115277550.1">
    <property type="nucleotide sequence ID" value="NZ_AP022600.1"/>
</dbReference>
<dbReference type="AlphaFoldDB" id="A0A378T8W6"/>
<organism evidence="4 5">
    <name type="scientific">Mycolicibacterium tokaiense</name>
    <dbReference type="NCBI Taxonomy" id="39695"/>
    <lineage>
        <taxon>Bacteria</taxon>
        <taxon>Bacillati</taxon>
        <taxon>Actinomycetota</taxon>
        <taxon>Actinomycetes</taxon>
        <taxon>Mycobacteriales</taxon>
        <taxon>Mycobacteriaceae</taxon>
        <taxon>Mycolicibacterium</taxon>
    </lineage>
</organism>
<evidence type="ECO:0000256" key="3">
    <source>
        <dbReference type="SAM" id="Phobius"/>
    </source>
</evidence>
<sequence length="312" mass="30306">MSEFDLGTRPAGPAFLAPGSVPVAPPPVAPPLVPTRIGGIAAATAEKQKPVPSPLAAPAAPRRSRAGLALLVTACLLGGGTAGAAAGLWAASQFDAGITLRQSPPVAAPAAAGAGAPDAQSAAAALLPSVVQVAAGSSRGSGFAIDDQGRIMTNSHVVEGSQRVLVRLADGRRVAARVVGTDPQMDVAVLQMAGDPPPPAALGISSGVAIGQPVIAAGAPLGLASTVTGGIISAVDRTARLGPQPEQLLLQTDASINPGNSGGPLANLDGQVIGMNTAIATVGGAEAGNIGIGFAVPIDRAIEVARRIISGG</sequence>
<dbReference type="InterPro" id="IPR001940">
    <property type="entry name" value="Peptidase_S1C"/>
</dbReference>
<dbReference type="InterPro" id="IPR009003">
    <property type="entry name" value="Peptidase_S1_PA"/>
</dbReference>
<dbReference type="OrthoDB" id="9758917at2"/>
<dbReference type="Pfam" id="PF13365">
    <property type="entry name" value="Trypsin_2"/>
    <property type="match status" value="1"/>
</dbReference>
<evidence type="ECO:0000313" key="5">
    <source>
        <dbReference type="Proteomes" id="UP000254978"/>
    </source>
</evidence>
<proteinExistence type="predicted"/>
<keyword evidence="2" id="KW-0378">Hydrolase</keyword>